<evidence type="ECO:0000256" key="1">
    <source>
        <dbReference type="SAM" id="MobiDB-lite"/>
    </source>
</evidence>
<dbReference type="Proteomes" id="UP000283090">
    <property type="component" value="Unassembled WGS sequence"/>
</dbReference>
<accession>A0A436ZXT5</accession>
<feature type="compositionally biased region" description="Polar residues" evidence="1">
    <location>
        <begin position="127"/>
        <end position="141"/>
    </location>
</feature>
<evidence type="ECO:0000313" key="2">
    <source>
        <dbReference type="EMBL" id="RVD83807.1"/>
    </source>
</evidence>
<dbReference type="InterPro" id="IPR022024">
    <property type="entry name" value="DUF3602"/>
</dbReference>
<name>A0A436ZXT5_ARTFL</name>
<keyword evidence="3" id="KW-1185">Reference proteome</keyword>
<dbReference type="RefSeq" id="XP_067489351.1">
    <property type="nucleotide sequence ID" value="XM_067634863.1"/>
</dbReference>
<feature type="region of interest" description="Disordered" evidence="1">
    <location>
        <begin position="88"/>
        <end position="141"/>
    </location>
</feature>
<dbReference type="PANTHER" id="PTHR34693">
    <property type="entry name" value="PROTEIN PAR32"/>
    <property type="match status" value="1"/>
</dbReference>
<dbReference type="VEuPathDB" id="FungiDB:DFL_005581"/>
<dbReference type="PANTHER" id="PTHR34693:SF2">
    <property type="entry name" value="DUF3602 DOMAIN-CONTAINING PROTEIN"/>
    <property type="match status" value="1"/>
</dbReference>
<sequence>MGFTTYEPAPHTAYYHTGIGGAGNYRKLTAAEVAAPKAKTHDIKPQARPFYGGRGGVGNAHAASERAMFSFDEELQRDKLRRDSIAPMYTVGRGGAGNIVPHEEEGHDSEAEEDRVSLEGSVRRVSESSNHSGYSSRSIASNADRIVNKIRNFGRH</sequence>
<dbReference type="EMBL" id="SAEB01000007">
    <property type="protein sequence ID" value="RVD83807.1"/>
    <property type="molecule type" value="Genomic_DNA"/>
</dbReference>
<reference evidence="2 3" key="1">
    <citation type="submission" date="2019-01" db="EMBL/GenBank/DDBJ databases">
        <title>Intercellular communication is required for trap formation in the nematode-trapping fungus Duddingtonia flagrans.</title>
        <authorList>
            <person name="Youssar L."/>
            <person name="Wernet V."/>
            <person name="Hensel N."/>
            <person name="Hildebrandt H.-G."/>
            <person name="Fischer R."/>
        </authorList>
    </citation>
    <scope>NUCLEOTIDE SEQUENCE [LARGE SCALE GENOMIC DNA]</scope>
    <source>
        <strain evidence="2 3">CBS H-5679</strain>
    </source>
</reference>
<proteinExistence type="predicted"/>
<protein>
    <submittedName>
        <fullName evidence="2">Uncharacterized protein</fullName>
    </submittedName>
</protein>
<evidence type="ECO:0000313" key="3">
    <source>
        <dbReference type="Proteomes" id="UP000283090"/>
    </source>
</evidence>
<dbReference type="GeneID" id="93587892"/>
<dbReference type="InterPro" id="IPR053203">
    <property type="entry name" value="Cisplatin_resist-associated"/>
</dbReference>
<gene>
    <name evidence="2" type="ORF">DFL_005581</name>
</gene>
<dbReference type="AlphaFoldDB" id="A0A436ZXT5"/>
<comment type="caution">
    <text evidence="2">The sequence shown here is derived from an EMBL/GenBank/DDBJ whole genome shotgun (WGS) entry which is preliminary data.</text>
</comment>
<feature type="compositionally biased region" description="Basic and acidic residues" evidence="1">
    <location>
        <begin position="101"/>
        <end position="126"/>
    </location>
</feature>
<dbReference type="OrthoDB" id="5424462at2759"/>
<organism evidence="2 3">
    <name type="scientific">Arthrobotrys flagrans</name>
    <name type="common">Nematode-trapping fungus</name>
    <name type="synonym">Trichothecium flagrans</name>
    <dbReference type="NCBI Taxonomy" id="97331"/>
    <lineage>
        <taxon>Eukaryota</taxon>
        <taxon>Fungi</taxon>
        <taxon>Dikarya</taxon>
        <taxon>Ascomycota</taxon>
        <taxon>Pezizomycotina</taxon>
        <taxon>Orbiliomycetes</taxon>
        <taxon>Orbiliales</taxon>
        <taxon>Orbiliaceae</taxon>
        <taxon>Arthrobotrys</taxon>
    </lineage>
</organism>
<dbReference type="Pfam" id="PF12223">
    <property type="entry name" value="DUF3602"/>
    <property type="match status" value="1"/>
</dbReference>